<evidence type="ECO:0000313" key="1">
    <source>
        <dbReference type="EMBL" id="KJA27025.1"/>
    </source>
</evidence>
<dbReference type="EMBL" id="KN817525">
    <property type="protein sequence ID" value="KJA27025.1"/>
    <property type="molecule type" value="Genomic_DNA"/>
</dbReference>
<name>A0A0D2Q610_HYPSF</name>
<organism evidence="1 2">
    <name type="scientific">Hypholoma sublateritium (strain FD-334 SS-4)</name>
    <dbReference type="NCBI Taxonomy" id="945553"/>
    <lineage>
        <taxon>Eukaryota</taxon>
        <taxon>Fungi</taxon>
        <taxon>Dikarya</taxon>
        <taxon>Basidiomycota</taxon>
        <taxon>Agaricomycotina</taxon>
        <taxon>Agaricomycetes</taxon>
        <taxon>Agaricomycetidae</taxon>
        <taxon>Agaricales</taxon>
        <taxon>Agaricineae</taxon>
        <taxon>Strophariaceae</taxon>
        <taxon>Hypholoma</taxon>
    </lineage>
</organism>
<sequence>MVLGASESAWDVFGGQLALASLLSLVAIAIADDVHFPFFVCSHFLNTGKQEQAPSEYARDISHVWRLDSRLPGRCRCVFSDLSVFVEPQPRLAFYPMGSSVVTFYISGLSGIPIDDFLCP</sequence>
<dbReference type="Proteomes" id="UP000054270">
    <property type="component" value="Unassembled WGS sequence"/>
</dbReference>
<evidence type="ECO:0000313" key="2">
    <source>
        <dbReference type="Proteomes" id="UP000054270"/>
    </source>
</evidence>
<gene>
    <name evidence="1" type="ORF">HYPSUDRAFT_981089</name>
</gene>
<dbReference type="AlphaFoldDB" id="A0A0D2Q610"/>
<protein>
    <submittedName>
        <fullName evidence="1">Uncharacterized protein</fullName>
    </submittedName>
</protein>
<accession>A0A0D2Q610</accession>
<proteinExistence type="predicted"/>
<reference evidence="2" key="1">
    <citation type="submission" date="2014-04" db="EMBL/GenBank/DDBJ databases">
        <title>Evolutionary Origins and Diversification of the Mycorrhizal Mutualists.</title>
        <authorList>
            <consortium name="DOE Joint Genome Institute"/>
            <consortium name="Mycorrhizal Genomics Consortium"/>
            <person name="Kohler A."/>
            <person name="Kuo A."/>
            <person name="Nagy L.G."/>
            <person name="Floudas D."/>
            <person name="Copeland A."/>
            <person name="Barry K.W."/>
            <person name="Cichocki N."/>
            <person name="Veneault-Fourrey C."/>
            <person name="LaButti K."/>
            <person name="Lindquist E.A."/>
            <person name="Lipzen A."/>
            <person name="Lundell T."/>
            <person name="Morin E."/>
            <person name="Murat C."/>
            <person name="Riley R."/>
            <person name="Ohm R."/>
            <person name="Sun H."/>
            <person name="Tunlid A."/>
            <person name="Henrissat B."/>
            <person name="Grigoriev I.V."/>
            <person name="Hibbett D.S."/>
            <person name="Martin F."/>
        </authorList>
    </citation>
    <scope>NUCLEOTIDE SEQUENCE [LARGE SCALE GENOMIC DNA]</scope>
    <source>
        <strain evidence="2">FD-334 SS-4</strain>
    </source>
</reference>
<keyword evidence="2" id="KW-1185">Reference proteome</keyword>